<dbReference type="Gene3D" id="3.40.630.30">
    <property type="match status" value="1"/>
</dbReference>
<dbReference type="GO" id="GO:0016747">
    <property type="term" value="F:acyltransferase activity, transferring groups other than amino-acyl groups"/>
    <property type="evidence" value="ECO:0007669"/>
    <property type="project" value="InterPro"/>
</dbReference>
<keyword evidence="3" id="KW-1185">Reference proteome</keyword>
<evidence type="ECO:0000259" key="1">
    <source>
        <dbReference type="Pfam" id="PF00583"/>
    </source>
</evidence>
<accession>A0A852YBP0</accession>
<keyword evidence="2" id="KW-0808">Transferase</keyword>
<dbReference type="EMBL" id="JACBZY010000001">
    <property type="protein sequence ID" value="NYG99943.1"/>
    <property type="molecule type" value="Genomic_DNA"/>
</dbReference>
<organism evidence="2 3">
    <name type="scientific">Schumannella luteola</name>
    <dbReference type="NCBI Taxonomy" id="472059"/>
    <lineage>
        <taxon>Bacteria</taxon>
        <taxon>Bacillati</taxon>
        <taxon>Actinomycetota</taxon>
        <taxon>Actinomycetes</taxon>
        <taxon>Micrococcales</taxon>
        <taxon>Microbacteriaceae</taxon>
        <taxon>Schumannella</taxon>
    </lineage>
</organism>
<dbReference type="SUPFAM" id="SSF55729">
    <property type="entry name" value="Acyl-CoA N-acyltransferases (Nat)"/>
    <property type="match status" value="1"/>
</dbReference>
<sequence>MASRPRYPTDHEPELTVHSAVHRFDDFAEVVGVKKPGGGGCWCMSYRDARLSNTQRPEYMRAECATEPGPGVLAYVDDEVAGWCSVAPRSSYRRLMNSRTIPFVDERDAWVAVCFVVRAGFRGHGVMHTLLDGAIAHAAAHGAEVIEGYPVDLDSTSAAGGSENAGGADGGAAGAGAAPAGGRVDVISGYVGTVRLFEQHGFQRVAETTAHSGGRTRWILRRELG</sequence>
<name>A0A852YBP0_9MICO</name>
<protein>
    <submittedName>
        <fullName evidence="2">GNAT superfamily N-acetyltransferase</fullName>
    </submittedName>
</protein>
<proteinExistence type="predicted"/>
<dbReference type="InterPro" id="IPR016181">
    <property type="entry name" value="Acyl_CoA_acyltransferase"/>
</dbReference>
<feature type="domain" description="N-acetyltransferase" evidence="1">
    <location>
        <begin position="56"/>
        <end position="146"/>
    </location>
</feature>
<comment type="caution">
    <text evidence="2">The sequence shown here is derived from an EMBL/GenBank/DDBJ whole genome shotgun (WGS) entry which is preliminary data.</text>
</comment>
<evidence type="ECO:0000313" key="3">
    <source>
        <dbReference type="Proteomes" id="UP000553888"/>
    </source>
</evidence>
<dbReference type="AlphaFoldDB" id="A0A852YBP0"/>
<dbReference type="Pfam" id="PF00583">
    <property type="entry name" value="Acetyltransf_1"/>
    <property type="match status" value="1"/>
</dbReference>
<dbReference type="Proteomes" id="UP000553888">
    <property type="component" value="Unassembled WGS sequence"/>
</dbReference>
<reference evidence="2 3" key="1">
    <citation type="submission" date="2020-07" db="EMBL/GenBank/DDBJ databases">
        <title>Sequencing the genomes of 1000 actinobacteria strains.</title>
        <authorList>
            <person name="Klenk H.-P."/>
        </authorList>
    </citation>
    <scope>NUCLEOTIDE SEQUENCE [LARGE SCALE GENOMIC DNA]</scope>
    <source>
        <strain evidence="2 3">DSM 23141</strain>
    </source>
</reference>
<evidence type="ECO:0000313" key="2">
    <source>
        <dbReference type="EMBL" id="NYG99943.1"/>
    </source>
</evidence>
<dbReference type="InterPro" id="IPR000182">
    <property type="entry name" value="GNAT_dom"/>
</dbReference>
<dbReference type="RefSeq" id="WP_179568464.1">
    <property type="nucleotide sequence ID" value="NZ_JACBZY010000001.1"/>
</dbReference>
<gene>
    <name evidence="2" type="ORF">BJ979_002569</name>
</gene>